<reference evidence="2 3" key="1">
    <citation type="submission" date="2014-04" db="EMBL/GenBank/DDBJ databases">
        <title>Draft genome sequence of Photobacterium halotolerans S2753: a solonamide, ngercheumicin and holomycin producer.</title>
        <authorList>
            <person name="Machado H.R."/>
            <person name="Gram L."/>
        </authorList>
    </citation>
    <scope>NUCLEOTIDE SEQUENCE [LARGE SCALE GENOMIC DNA]</scope>
    <source>
        <strain evidence="2 3">S2753</strain>
    </source>
</reference>
<name>A0A066RT98_9GAMM</name>
<dbReference type="PANTHER" id="PTHR40278">
    <property type="entry name" value="DNA UTILIZATION PROTEIN HOFN"/>
    <property type="match status" value="1"/>
</dbReference>
<evidence type="ECO:0000313" key="3">
    <source>
        <dbReference type="Proteomes" id="UP000027192"/>
    </source>
</evidence>
<keyword evidence="3" id="KW-1185">Reference proteome</keyword>
<dbReference type="Pfam" id="PF05137">
    <property type="entry name" value="PilN"/>
    <property type="match status" value="1"/>
</dbReference>
<evidence type="ECO:0000313" key="2">
    <source>
        <dbReference type="EMBL" id="KDM90603.1"/>
    </source>
</evidence>
<evidence type="ECO:0000256" key="1">
    <source>
        <dbReference type="SAM" id="Phobius"/>
    </source>
</evidence>
<dbReference type="InterPro" id="IPR007813">
    <property type="entry name" value="PilN"/>
</dbReference>
<keyword evidence="1" id="KW-0472">Membrane</keyword>
<sequence>MLKAVNLLPWRAERQAAHRRRFLGLLSGAVVLALVAVGGMFFDGNQQFRKQQNQYAQLQQQILVLAPSLAAVSEAQGLSELYRNRLRQISDWHHARFPLIHLLNHLPDVFPEAIRLEALTLHQDQVRLRGLTQDASALSLLLTRMGSANWLSHSQLHTVDRVAQPLPRHVPGGSQRFTFTLTLAPVHSRTAND</sequence>
<dbReference type="InterPro" id="IPR052534">
    <property type="entry name" value="Extracell_DNA_Util/SecSys_Comp"/>
</dbReference>
<organism evidence="2 3">
    <name type="scientific">Photobacterium galatheae</name>
    <dbReference type="NCBI Taxonomy" id="1654360"/>
    <lineage>
        <taxon>Bacteria</taxon>
        <taxon>Pseudomonadati</taxon>
        <taxon>Pseudomonadota</taxon>
        <taxon>Gammaproteobacteria</taxon>
        <taxon>Vibrionales</taxon>
        <taxon>Vibrionaceae</taxon>
        <taxon>Photobacterium</taxon>
    </lineage>
</organism>
<dbReference type="STRING" id="1654360.EA58_15950"/>
<comment type="caution">
    <text evidence="2">The sequence shown here is derived from an EMBL/GenBank/DDBJ whole genome shotgun (WGS) entry which is preliminary data.</text>
</comment>
<accession>A0A066RT98</accession>
<keyword evidence="1" id="KW-1133">Transmembrane helix</keyword>
<evidence type="ECO:0008006" key="4">
    <source>
        <dbReference type="Google" id="ProtNLM"/>
    </source>
</evidence>
<dbReference type="EMBL" id="JMIB01000030">
    <property type="protein sequence ID" value="KDM90603.1"/>
    <property type="molecule type" value="Genomic_DNA"/>
</dbReference>
<feature type="transmembrane region" description="Helical" evidence="1">
    <location>
        <begin position="21"/>
        <end position="42"/>
    </location>
</feature>
<proteinExistence type="predicted"/>
<gene>
    <name evidence="2" type="ORF">EA58_15950</name>
</gene>
<keyword evidence="1" id="KW-0812">Transmembrane</keyword>
<dbReference type="AlphaFoldDB" id="A0A066RT98"/>
<protein>
    <recommendedName>
        <fullName evidence="4">Pilus assembly protein PilN</fullName>
    </recommendedName>
</protein>
<dbReference type="GO" id="GO:0043683">
    <property type="term" value="P:type IV pilus assembly"/>
    <property type="evidence" value="ECO:0007669"/>
    <property type="project" value="TreeGrafter"/>
</dbReference>
<dbReference type="Proteomes" id="UP000027192">
    <property type="component" value="Unassembled WGS sequence"/>
</dbReference>
<dbReference type="PANTHER" id="PTHR40278:SF2">
    <property type="entry name" value="TYPE IV PILUS INNER MEMBRANE COMPONENT PILN"/>
    <property type="match status" value="1"/>
</dbReference>
<dbReference type="OrthoDB" id="5296173at2"/>
<dbReference type="GO" id="GO:0043107">
    <property type="term" value="P:type IV pilus-dependent motility"/>
    <property type="evidence" value="ECO:0007669"/>
    <property type="project" value="TreeGrafter"/>
</dbReference>
<dbReference type="RefSeq" id="WP_051642138.1">
    <property type="nucleotide sequence ID" value="NZ_JAGSGC010000013.1"/>
</dbReference>